<evidence type="ECO:0000313" key="2">
    <source>
        <dbReference type="EMBL" id="UYM04716.1"/>
    </source>
</evidence>
<accession>A0AA46TGJ2</accession>
<keyword evidence="1" id="KW-1133">Transmembrane helix</keyword>
<dbReference type="Proteomes" id="UP001164390">
    <property type="component" value="Chromosome"/>
</dbReference>
<keyword evidence="1" id="KW-0472">Membrane</keyword>
<proteinExistence type="predicted"/>
<evidence type="ECO:0000256" key="1">
    <source>
        <dbReference type="SAM" id="Phobius"/>
    </source>
</evidence>
<dbReference type="RefSeq" id="WP_271633474.1">
    <property type="nucleotide sequence ID" value="NZ_CP094970.1"/>
</dbReference>
<name>A0AA46TGJ2_9ACTN</name>
<dbReference type="EMBL" id="CP094970">
    <property type="protein sequence ID" value="UYM04716.1"/>
    <property type="molecule type" value="Genomic_DNA"/>
</dbReference>
<sequence length="120" mass="12823">MRLNPWRRRFDIHVYVAEYAARIDIGPAIRRVEGANLEAVRTEAVRMLVALALEQGRDFRVLAHGPEGQTPLLVSATGVVTVDTSGELSERGVALGVRLPIVAVAVALAIVAALVVFGLG</sequence>
<dbReference type="AlphaFoldDB" id="A0AA46TGJ2"/>
<dbReference type="KEGG" id="sgrg:L0C25_19590"/>
<gene>
    <name evidence="2" type="ORF">L0C25_19590</name>
</gene>
<protein>
    <submittedName>
        <fullName evidence="2">Uncharacterized protein</fullName>
    </submittedName>
</protein>
<keyword evidence="3" id="KW-1185">Reference proteome</keyword>
<keyword evidence="1" id="KW-0812">Transmembrane</keyword>
<feature type="transmembrane region" description="Helical" evidence="1">
    <location>
        <begin position="99"/>
        <end position="119"/>
    </location>
</feature>
<reference evidence="2" key="1">
    <citation type="submission" date="2022-01" db="EMBL/GenBank/DDBJ databases">
        <title>Nocardioidaceae gen. sp. A5X3R13.</title>
        <authorList>
            <person name="Lopez Marin M.A."/>
            <person name="Uhlik O."/>
        </authorList>
    </citation>
    <scope>NUCLEOTIDE SEQUENCE</scope>
    <source>
        <strain evidence="2">A5X3R13</strain>
    </source>
</reference>
<evidence type="ECO:0000313" key="3">
    <source>
        <dbReference type="Proteomes" id="UP001164390"/>
    </source>
</evidence>
<organism evidence="2 3">
    <name type="scientific">Solicola gregarius</name>
    <dbReference type="NCBI Taxonomy" id="2908642"/>
    <lineage>
        <taxon>Bacteria</taxon>
        <taxon>Bacillati</taxon>
        <taxon>Actinomycetota</taxon>
        <taxon>Actinomycetes</taxon>
        <taxon>Propionibacteriales</taxon>
        <taxon>Nocardioidaceae</taxon>
        <taxon>Solicola</taxon>
    </lineage>
</organism>